<keyword evidence="7" id="KW-0813">Transport</keyword>
<evidence type="ECO:0000256" key="5">
    <source>
        <dbReference type="ARBA" id="ARBA00022989"/>
    </source>
</evidence>
<comment type="similarity">
    <text evidence="2 7">Belongs to the ExbD/TolR family.</text>
</comment>
<protein>
    <submittedName>
        <fullName evidence="9">ExbD/TolR family protein</fullName>
    </submittedName>
</protein>
<keyword evidence="4 7" id="KW-0812">Transmembrane</keyword>
<keyword evidence="10" id="KW-1185">Reference proteome</keyword>
<evidence type="ECO:0000256" key="8">
    <source>
        <dbReference type="SAM" id="Phobius"/>
    </source>
</evidence>
<dbReference type="InterPro" id="IPR003400">
    <property type="entry name" value="ExbD"/>
</dbReference>
<comment type="caution">
    <text evidence="9">The sequence shown here is derived from an EMBL/GenBank/DDBJ whole genome shotgun (WGS) entry which is preliminary data.</text>
</comment>
<reference evidence="10" key="1">
    <citation type="journal article" date="2019" name="Int. J. Syst. Evol. Microbiol.">
        <title>The Global Catalogue of Microorganisms (GCM) 10K type strain sequencing project: providing services to taxonomists for standard genome sequencing and annotation.</title>
        <authorList>
            <consortium name="The Broad Institute Genomics Platform"/>
            <consortium name="The Broad Institute Genome Sequencing Center for Infectious Disease"/>
            <person name="Wu L."/>
            <person name="Ma J."/>
        </authorList>
    </citation>
    <scope>NUCLEOTIDE SEQUENCE [LARGE SCALE GENOMIC DNA]</scope>
    <source>
        <strain evidence="10">KCTC 52277</strain>
    </source>
</reference>
<keyword evidence="3" id="KW-1003">Cell membrane</keyword>
<evidence type="ECO:0000256" key="2">
    <source>
        <dbReference type="ARBA" id="ARBA00005811"/>
    </source>
</evidence>
<evidence type="ECO:0000256" key="7">
    <source>
        <dbReference type="RuleBase" id="RU003879"/>
    </source>
</evidence>
<sequence length="136" mass="15308">MKRKKHAHEHEEAEIDMTPMLDIVFIMLIFFIVTTSFVKPTGIEYNTPENNTPTNSKKSDNILITVENSGLIRIGDRLVDVERVTPNVQQRLAEAPEAAVLIQAEKEARHGLVVKVMDQVKTAGVEKISVTEKDKK</sequence>
<evidence type="ECO:0000313" key="10">
    <source>
        <dbReference type="Proteomes" id="UP001595621"/>
    </source>
</evidence>
<proteinExistence type="inferred from homology"/>
<dbReference type="EMBL" id="JBHRTD010000015">
    <property type="protein sequence ID" value="MFC3138929.1"/>
    <property type="molecule type" value="Genomic_DNA"/>
</dbReference>
<dbReference type="PANTHER" id="PTHR30558:SF13">
    <property type="entry name" value="BIOPOLYMER TRANSPORT PROTEIN EXBD2"/>
    <property type="match status" value="1"/>
</dbReference>
<keyword evidence="6 8" id="KW-0472">Membrane</keyword>
<comment type="subcellular location">
    <subcellularLocation>
        <location evidence="1">Cell membrane</location>
        <topology evidence="1">Single-pass membrane protein</topology>
    </subcellularLocation>
    <subcellularLocation>
        <location evidence="7">Cell membrane</location>
        <topology evidence="7">Single-pass type II membrane protein</topology>
    </subcellularLocation>
</comment>
<gene>
    <name evidence="9" type="ORF">ACFOE0_12150</name>
</gene>
<evidence type="ECO:0000256" key="1">
    <source>
        <dbReference type="ARBA" id="ARBA00004162"/>
    </source>
</evidence>
<name>A0ABV7GBL9_9GAMM</name>
<organism evidence="9 10">
    <name type="scientific">Shewanella submarina</name>
    <dbReference type="NCBI Taxonomy" id="2016376"/>
    <lineage>
        <taxon>Bacteria</taxon>
        <taxon>Pseudomonadati</taxon>
        <taxon>Pseudomonadota</taxon>
        <taxon>Gammaproteobacteria</taxon>
        <taxon>Alteromonadales</taxon>
        <taxon>Shewanellaceae</taxon>
        <taxon>Shewanella</taxon>
    </lineage>
</organism>
<evidence type="ECO:0000256" key="4">
    <source>
        <dbReference type="ARBA" id="ARBA00022692"/>
    </source>
</evidence>
<feature type="transmembrane region" description="Helical" evidence="8">
    <location>
        <begin position="20"/>
        <end position="38"/>
    </location>
</feature>
<accession>A0ABV7GBL9</accession>
<keyword evidence="5 8" id="KW-1133">Transmembrane helix</keyword>
<evidence type="ECO:0000256" key="3">
    <source>
        <dbReference type="ARBA" id="ARBA00022475"/>
    </source>
</evidence>
<dbReference type="PANTHER" id="PTHR30558">
    <property type="entry name" value="EXBD MEMBRANE COMPONENT OF PMF-DRIVEN MACROMOLECULE IMPORT SYSTEM"/>
    <property type="match status" value="1"/>
</dbReference>
<evidence type="ECO:0000313" key="9">
    <source>
        <dbReference type="EMBL" id="MFC3138929.1"/>
    </source>
</evidence>
<evidence type="ECO:0000256" key="6">
    <source>
        <dbReference type="ARBA" id="ARBA00023136"/>
    </source>
</evidence>
<dbReference type="Proteomes" id="UP001595621">
    <property type="component" value="Unassembled WGS sequence"/>
</dbReference>
<dbReference type="Gene3D" id="3.30.420.270">
    <property type="match status" value="1"/>
</dbReference>
<dbReference type="RefSeq" id="WP_115136407.1">
    <property type="nucleotide sequence ID" value="NZ_JAKILF010000006.1"/>
</dbReference>
<dbReference type="Pfam" id="PF02472">
    <property type="entry name" value="ExbD"/>
    <property type="match status" value="1"/>
</dbReference>
<keyword evidence="7" id="KW-0653">Protein transport</keyword>